<sequence>MPKLPFSPELEPLTPRYDAPAHDIYFGAIETALRRDDERAPLNIALSGGYGVGKSSILQKVAAEHKGAVALISMSTLGFADDETRLEGSAGIAANRTNRIQKEIVKQLLYGQDPVKMPGSRYRRITRFRFWREFGLAALVSVPLALVFFLSGWASALTKFIHLPSDWAWMAAPGIYVAGVLFIIGVRKVVHNRIYIDKITAAGTTFALSSRSETFFDEYLDEIVYFFERNKVDLVIFEDIDRFDDAHIFEALRSLNTLLNSAKQLQGRRIRFIYAIKDSIFEELGDRAAAEELSGDERDTSESERTPRDHVIEGLARANRTKFFDLVVPVVPFVTHRSARNLLKSALGQVPDHGVTDSFIYRVGRHLADMRLIRNIVNEYAIFHDRVIKPRKLDLSSDQMLAMVLYKNTHLSDFEKIKHASSNLDDLYAVSRRLVNENIARRQQGIREKRRALQTLHPASARSKELGADLDTYLNAHVQHIGGTLVSRGFPNTALSDEALRSAPTWTRIAAGEDIQVTFTHPVSNQPYSGVRNETFVSTFSREQLAHALRDSLSPDDWARSERDRLSREIDEARAEIDFLRFATMAELCDRPGFKVEHGGRSRSFEEALRSIIESELGQVLVRFGYIDQHFTLYTATFADGLLTKEAINFIIKCVEPNEVDFNFALESKDVRALLSDRGRTMLEERSAYNVSVLDYLLANDPEGAEALVRNFVRYGDDEKAFLLSYLSSGKASSDLIRTLTPLWPGVFEFMINDADLAEDERDRLVDVALGALGQELSYDTSPALRSYLESAAERLPAFVSEGARELARLIARFASQSGAELPSLHSLGTHLREAIAARGAYAVTRENLLLAIGGRIEGLALDELRGEVKFVYSRVLDDLGAYLRSLEAEEVSIASSEGLLQTVKDILAIKPFSLSHLSAVLQKAASGVELADIGETSDSAWPALAASRRVPATISNVKRYIDTFGLDESLAALLDAAEEIELDSETDEATKLALALDVLGAREQISSPTTRSSLVASLSLADYIPAGSVPVEAGDLIARLIADDVIDDTEGSFSLIGAADWAGREATIIASSAFSSIVTPVVLPAADLGRFFASNAIPTERKSAVIGRLTELSAGASPDSLSKAADFAIATDLPVGLAHITMMAGLVSSDRVLELLQPHLASIGLTELATVLSAMRGEFAKLAGPTGLKPLFSTVTPALAEVVARLRQLGVVGKTTQDAMGLRVNMRRSA</sequence>
<keyword evidence="1" id="KW-0472">Membrane</keyword>
<dbReference type="EMBL" id="VHQG01000001">
    <property type="protein sequence ID" value="TPW78049.1"/>
    <property type="molecule type" value="Genomic_DNA"/>
</dbReference>
<dbReference type="Proteomes" id="UP000316252">
    <property type="component" value="Unassembled WGS sequence"/>
</dbReference>
<name>A0A506YC87_9MICO</name>
<dbReference type="AlphaFoldDB" id="A0A506YC87"/>
<feature type="transmembrane region" description="Helical" evidence="1">
    <location>
        <begin position="134"/>
        <end position="155"/>
    </location>
</feature>
<evidence type="ECO:0000259" key="2">
    <source>
        <dbReference type="Pfam" id="PF20693"/>
    </source>
</evidence>
<dbReference type="RefSeq" id="WP_181408873.1">
    <property type="nucleotide sequence ID" value="NZ_VHQG01000001.1"/>
</dbReference>
<comment type="caution">
    <text evidence="3">The sequence shown here is derived from an EMBL/GenBank/DDBJ whole genome shotgun (WGS) entry which is preliminary data.</text>
</comment>
<gene>
    <name evidence="3" type="ORF">FJ657_05330</name>
</gene>
<keyword evidence="1" id="KW-1133">Transmembrane helix</keyword>
<dbReference type="SUPFAM" id="SSF52540">
    <property type="entry name" value="P-loop containing nucleoside triphosphate hydrolases"/>
    <property type="match status" value="1"/>
</dbReference>
<feature type="transmembrane region" description="Helical" evidence="1">
    <location>
        <begin position="167"/>
        <end position="186"/>
    </location>
</feature>
<keyword evidence="1" id="KW-0812">Transmembrane</keyword>
<organism evidence="3 4">
    <name type="scientific">Schumannella soli</name>
    <dbReference type="NCBI Taxonomy" id="2590779"/>
    <lineage>
        <taxon>Bacteria</taxon>
        <taxon>Bacillati</taxon>
        <taxon>Actinomycetota</taxon>
        <taxon>Actinomycetes</taxon>
        <taxon>Micrococcales</taxon>
        <taxon>Microbacteriaceae</taxon>
        <taxon>Schumannella</taxon>
    </lineage>
</organism>
<proteinExistence type="predicted"/>
<dbReference type="InterPro" id="IPR048428">
    <property type="entry name" value="YobI-NTPase"/>
</dbReference>
<dbReference type="Pfam" id="PF20693">
    <property type="entry name" value="YobI-ATPase"/>
    <property type="match status" value="1"/>
</dbReference>
<evidence type="ECO:0000313" key="3">
    <source>
        <dbReference type="EMBL" id="TPW78049.1"/>
    </source>
</evidence>
<evidence type="ECO:0000313" key="4">
    <source>
        <dbReference type="Proteomes" id="UP000316252"/>
    </source>
</evidence>
<accession>A0A506YC87</accession>
<protein>
    <recommendedName>
        <fullName evidence="2">YobI-like P-loop NTPase domain-containing protein</fullName>
    </recommendedName>
</protein>
<keyword evidence="4" id="KW-1185">Reference proteome</keyword>
<reference evidence="3 4" key="1">
    <citation type="submission" date="2019-06" db="EMBL/GenBank/DDBJ databases">
        <authorList>
            <person name="Li F."/>
        </authorList>
    </citation>
    <scope>NUCLEOTIDE SEQUENCE [LARGE SCALE GENOMIC DNA]</scope>
    <source>
        <strain evidence="3 4">10F1D-1</strain>
    </source>
</reference>
<feature type="domain" description="YobI-like P-loop NTPase" evidence="2">
    <location>
        <begin position="25"/>
        <end position="424"/>
    </location>
</feature>
<dbReference type="InterPro" id="IPR027417">
    <property type="entry name" value="P-loop_NTPase"/>
</dbReference>
<evidence type="ECO:0000256" key="1">
    <source>
        <dbReference type="SAM" id="Phobius"/>
    </source>
</evidence>